<proteinExistence type="predicted"/>
<dbReference type="EMBL" id="LSSK01000873">
    <property type="protein sequence ID" value="OMH81533.1"/>
    <property type="molecule type" value="Genomic_DNA"/>
</dbReference>
<evidence type="ECO:0000313" key="4">
    <source>
        <dbReference type="Proteomes" id="UP000188320"/>
    </source>
</evidence>
<evidence type="ECO:0000259" key="1">
    <source>
        <dbReference type="Pfam" id="PF10433"/>
    </source>
</evidence>
<name>A0A1R1PHS1_ZANCU</name>
<dbReference type="AlphaFoldDB" id="A0A1R1PHS1"/>
<evidence type="ECO:0000313" key="3">
    <source>
        <dbReference type="EMBL" id="OMH81533.1"/>
    </source>
</evidence>
<sequence>MYLYNVELQSATAVEHACVGHFRGRRTQELVLARNDRIELWEIETTTGKLVEIHSENVMGKIRSLITFRLTGGSKV</sequence>
<evidence type="ECO:0000313" key="2">
    <source>
        <dbReference type="EMBL" id="OMH80521.1"/>
    </source>
</evidence>
<dbReference type="Proteomes" id="UP000188320">
    <property type="component" value="Unassembled WGS sequence"/>
</dbReference>
<comment type="caution">
    <text evidence="2">The sequence shown here is derived from an EMBL/GenBank/DDBJ whole genome shotgun (WGS) entry which is preliminary data.</text>
</comment>
<reference evidence="2" key="1">
    <citation type="submission" date="2017-01" db="EMBL/GenBank/DDBJ databases">
        <authorList>
            <person name="Mah S.A."/>
            <person name="Swanson W.J."/>
            <person name="Moy G.W."/>
            <person name="Vacquier V.D."/>
        </authorList>
    </citation>
    <scope>NUCLEOTIDE SEQUENCE [LARGE SCALE GENOMIC DNA]</scope>
    <source>
        <strain evidence="2">COL-18-3</strain>
    </source>
</reference>
<dbReference type="InterPro" id="IPR015943">
    <property type="entry name" value="WD40/YVTN_repeat-like_dom_sf"/>
</dbReference>
<dbReference type="Gene3D" id="2.130.10.10">
    <property type="entry name" value="YVTN repeat-like/Quinoprotein amine dehydrogenase"/>
    <property type="match status" value="1"/>
</dbReference>
<dbReference type="InterPro" id="IPR050358">
    <property type="entry name" value="RSE1/DDB1/CFT1"/>
</dbReference>
<gene>
    <name evidence="3" type="ORF">AX774_g5008</name>
    <name evidence="2" type="ORF">AX774_g6041</name>
</gene>
<dbReference type="InterPro" id="IPR018846">
    <property type="entry name" value="Beta-prop_RSE1/DDB1/CPSF1_1st"/>
</dbReference>
<dbReference type="OrthoDB" id="436637at2759"/>
<reference evidence="4" key="2">
    <citation type="submission" date="2017-01" db="EMBL/GenBank/DDBJ databases">
        <authorList>
            <person name="Wang Y."/>
            <person name="White M."/>
            <person name="Kvist S."/>
            <person name="Moncalvo J.-M."/>
        </authorList>
    </citation>
    <scope>NUCLEOTIDE SEQUENCE [LARGE SCALE GENOMIC DNA]</scope>
    <source>
        <strain evidence="4">COL-18-3</strain>
    </source>
</reference>
<dbReference type="EMBL" id="LSSK01001163">
    <property type="protein sequence ID" value="OMH80521.1"/>
    <property type="molecule type" value="Genomic_DNA"/>
</dbReference>
<protein>
    <submittedName>
        <fullName evidence="2">Pre-mRNA-splicing factor RSE1</fullName>
    </submittedName>
</protein>
<keyword evidence="4" id="KW-1185">Reference proteome</keyword>
<dbReference type="Pfam" id="PF10433">
    <property type="entry name" value="Beta-prop_RSE1_1st"/>
    <property type="match status" value="1"/>
</dbReference>
<accession>A0A1R1PHS1</accession>
<dbReference type="PANTHER" id="PTHR10644">
    <property type="entry name" value="DNA REPAIR/RNA PROCESSING CPSF FAMILY"/>
    <property type="match status" value="1"/>
</dbReference>
<feature type="domain" description="RSE1/DDB1/CPSF1 first beta-propeller" evidence="1">
    <location>
        <begin position="13"/>
        <end position="74"/>
    </location>
</feature>
<organism evidence="2 4">
    <name type="scientific">Zancudomyces culisetae</name>
    <name type="common">Gut fungus</name>
    <name type="synonym">Smittium culisetae</name>
    <dbReference type="NCBI Taxonomy" id="1213189"/>
    <lineage>
        <taxon>Eukaryota</taxon>
        <taxon>Fungi</taxon>
        <taxon>Fungi incertae sedis</taxon>
        <taxon>Zoopagomycota</taxon>
        <taxon>Kickxellomycotina</taxon>
        <taxon>Harpellomycetes</taxon>
        <taxon>Harpellales</taxon>
        <taxon>Legeriomycetaceae</taxon>
        <taxon>Zancudomyces</taxon>
    </lineage>
</organism>